<dbReference type="Proteomes" id="UP000075920">
    <property type="component" value="Unassembled WGS sequence"/>
</dbReference>
<dbReference type="EnsemblMetazoa" id="AMIN014841-RA">
    <property type="protein sequence ID" value="AMIN014841-PA"/>
    <property type="gene ID" value="AMIN014841"/>
</dbReference>
<sequence length="47" mass="5155">MQISIGEGVVNCCKTLAHCMSRGVFFIVATSTIMKISAKLLCKVRHE</sequence>
<dbReference type="AlphaFoldDB" id="A0A182WQB5"/>
<organism evidence="1 2">
    <name type="scientific">Anopheles minimus</name>
    <dbReference type="NCBI Taxonomy" id="112268"/>
    <lineage>
        <taxon>Eukaryota</taxon>
        <taxon>Metazoa</taxon>
        <taxon>Ecdysozoa</taxon>
        <taxon>Arthropoda</taxon>
        <taxon>Hexapoda</taxon>
        <taxon>Insecta</taxon>
        <taxon>Pterygota</taxon>
        <taxon>Neoptera</taxon>
        <taxon>Endopterygota</taxon>
        <taxon>Diptera</taxon>
        <taxon>Nematocera</taxon>
        <taxon>Culicoidea</taxon>
        <taxon>Culicidae</taxon>
        <taxon>Anophelinae</taxon>
        <taxon>Anopheles</taxon>
    </lineage>
</organism>
<dbReference type="VEuPathDB" id="VectorBase:AMIN014841"/>
<accession>A0A182WQB5</accession>
<name>A0A182WQB5_9DIPT</name>
<evidence type="ECO:0000313" key="1">
    <source>
        <dbReference type="EnsemblMetazoa" id="AMIN014841-PA"/>
    </source>
</evidence>
<reference evidence="2" key="1">
    <citation type="submission" date="2013-03" db="EMBL/GenBank/DDBJ databases">
        <title>The Genome Sequence of Anopheles minimus MINIMUS1.</title>
        <authorList>
            <consortium name="The Broad Institute Genomics Platform"/>
            <person name="Neafsey D.E."/>
            <person name="Walton C."/>
            <person name="Walker B."/>
            <person name="Young S.K."/>
            <person name="Zeng Q."/>
            <person name="Gargeya S."/>
            <person name="Fitzgerald M."/>
            <person name="Haas B."/>
            <person name="Abouelleil A."/>
            <person name="Allen A.W."/>
            <person name="Alvarado L."/>
            <person name="Arachchi H.M."/>
            <person name="Berlin A.M."/>
            <person name="Chapman S.B."/>
            <person name="Gainer-Dewar J."/>
            <person name="Goldberg J."/>
            <person name="Griggs A."/>
            <person name="Gujja S."/>
            <person name="Hansen M."/>
            <person name="Howarth C."/>
            <person name="Imamovic A."/>
            <person name="Ireland A."/>
            <person name="Larimer J."/>
            <person name="McCowan C."/>
            <person name="Murphy C."/>
            <person name="Pearson M."/>
            <person name="Poon T.W."/>
            <person name="Priest M."/>
            <person name="Roberts A."/>
            <person name="Saif S."/>
            <person name="Shea T."/>
            <person name="Sisk P."/>
            <person name="Sykes S."/>
            <person name="Wortman J."/>
            <person name="Nusbaum C."/>
            <person name="Birren B."/>
        </authorList>
    </citation>
    <scope>NUCLEOTIDE SEQUENCE [LARGE SCALE GENOMIC DNA]</scope>
    <source>
        <strain evidence="2">MINIMUS1</strain>
    </source>
</reference>
<evidence type="ECO:0000313" key="2">
    <source>
        <dbReference type="Proteomes" id="UP000075920"/>
    </source>
</evidence>
<protein>
    <submittedName>
        <fullName evidence="1">Uncharacterized protein</fullName>
    </submittedName>
</protein>
<keyword evidence="2" id="KW-1185">Reference proteome</keyword>
<reference evidence="1" key="2">
    <citation type="submission" date="2020-05" db="UniProtKB">
        <authorList>
            <consortium name="EnsemblMetazoa"/>
        </authorList>
    </citation>
    <scope>IDENTIFICATION</scope>
    <source>
        <strain evidence="1">MINIMUS1</strain>
    </source>
</reference>
<proteinExistence type="predicted"/>